<dbReference type="AlphaFoldDB" id="A0A0C2RVS4"/>
<dbReference type="InterPro" id="IPR036390">
    <property type="entry name" value="WH_DNA-bd_sf"/>
</dbReference>
<dbReference type="OrthoDB" id="9789954at2"/>
<dbReference type="InterPro" id="IPR011991">
    <property type="entry name" value="ArsR-like_HTH"/>
</dbReference>
<keyword evidence="2" id="KW-0238">DNA-binding</keyword>
<dbReference type="SUPFAM" id="SSF46785">
    <property type="entry name" value="Winged helix' DNA-binding domain"/>
    <property type="match status" value="1"/>
</dbReference>
<dbReference type="PANTHER" id="PTHR33154:SF33">
    <property type="entry name" value="TRANSCRIPTIONAL REPRESSOR SDPR"/>
    <property type="match status" value="1"/>
</dbReference>
<evidence type="ECO:0000256" key="1">
    <source>
        <dbReference type="ARBA" id="ARBA00023015"/>
    </source>
</evidence>
<dbReference type="EMBL" id="JXRP01000017">
    <property type="protein sequence ID" value="KIL45864.1"/>
    <property type="molecule type" value="Genomic_DNA"/>
</dbReference>
<dbReference type="Proteomes" id="UP000031938">
    <property type="component" value="Unassembled WGS sequence"/>
</dbReference>
<dbReference type="InterPro" id="IPR051081">
    <property type="entry name" value="HTH_MetalResp_TranReg"/>
</dbReference>
<evidence type="ECO:0000256" key="3">
    <source>
        <dbReference type="ARBA" id="ARBA00023163"/>
    </source>
</evidence>
<dbReference type="CDD" id="cd00090">
    <property type="entry name" value="HTH_ARSR"/>
    <property type="match status" value="1"/>
</dbReference>
<gene>
    <name evidence="5" type="ORF">KP78_22130</name>
</gene>
<name>A0A0C2RVS4_9BACL</name>
<evidence type="ECO:0000313" key="5">
    <source>
        <dbReference type="EMBL" id="KIL45864.1"/>
    </source>
</evidence>
<dbReference type="PATRIC" id="fig|889306.3.peg.2226"/>
<sequence>MQLDKQMLFFKALGDPTRMKILHLLSSGPLHGQAVAERLGLTSPTISHHLSKLRESGAIIARREKNTIYFTLNDKAIRQNVSGLLTMLEKKKEEKQSMEEKEKIIKNFFDQEGRLKTIPAQRKKKLYVLAFLASQLEIGKKYTEKEINLIIQRYHEDFATIRREFINHQFMFRNEGIYELNPPEMWLGINE</sequence>
<proteinExistence type="predicted"/>
<dbReference type="Pfam" id="PF01022">
    <property type="entry name" value="HTH_5"/>
    <property type="match status" value="1"/>
</dbReference>
<accession>A0A0C2RVS4</accession>
<protein>
    <submittedName>
        <fullName evidence="5">ArsR family transcriptional regulator</fullName>
    </submittedName>
</protein>
<dbReference type="SMART" id="SM00418">
    <property type="entry name" value="HTH_ARSR"/>
    <property type="match status" value="1"/>
</dbReference>
<dbReference type="PRINTS" id="PR00778">
    <property type="entry name" value="HTHARSR"/>
</dbReference>
<dbReference type="GO" id="GO:0003677">
    <property type="term" value="F:DNA binding"/>
    <property type="evidence" value="ECO:0007669"/>
    <property type="project" value="UniProtKB-KW"/>
</dbReference>
<dbReference type="STRING" id="889306.KP78_22130"/>
<evidence type="ECO:0000259" key="4">
    <source>
        <dbReference type="PROSITE" id="PS50987"/>
    </source>
</evidence>
<dbReference type="InterPro" id="IPR036388">
    <property type="entry name" value="WH-like_DNA-bd_sf"/>
</dbReference>
<keyword evidence="6" id="KW-1185">Reference proteome</keyword>
<dbReference type="PANTHER" id="PTHR33154">
    <property type="entry name" value="TRANSCRIPTIONAL REGULATOR, ARSR FAMILY"/>
    <property type="match status" value="1"/>
</dbReference>
<dbReference type="InterPro" id="IPR018656">
    <property type="entry name" value="DUF2087"/>
</dbReference>
<evidence type="ECO:0000313" key="6">
    <source>
        <dbReference type="Proteomes" id="UP000031938"/>
    </source>
</evidence>
<dbReference type="InterPro" id="IPR001845">
    <property type="entry name" value="HTH_ArsR_DNA-bd_dom"/>
</dbReference>
<dbReference type="Gene3D" id="1.10.10.10">
    <property type="entry name" value="Winged helix-like DNA-binding domain superfamily/Winged helix DNA-binding domain"/>
    <property type="match status" value="1"/>
</dbReference>
<keyword evidence="3" id="KW-0804">Transcription</keyword>
<dbReference type="NCBIfam" id="NF033788">
    <property type="entry name" value="HTH_metalloreg"/>
    <property type="match status" value="1"/>
</dbReference>
<organism evidence="5 6">
    <name type="scientific">Jeotgalibacillus soli</name>
    <dbReference type="NCBI Taxonomy" id="889306"/>
    <lineage>
        <taxon>Bacteria</taxon>
        <taxon>Bacillati</taxon>
        <taxon>Bacillota</taxon>
        <taxon>Bacilli</taxon>
        <taxon>Bacillales</taxon>
        <taxon>Caryophanaceae</taxon>
        <taxon>Jeotgalibacillus</taxon>
    </lineage>
</organism>
<dbReference type="GO" id="GO:0003700">
    <property type="term" value="F:DNA-binding transcription factor activity"/>
    <property type="evidence" value="ECO:0007669"/>
    <property type="project" value="InterPro"/>
</dbReference>
<feature type="domain" description="HTH arsR-type" evidence="4">
    <location>
        <begin position="1"/>
        <end position="92"/>
    </location>
</feature>
<keyword evidence="1" id="KW-0805">Transcription regulation</keyword>
<dbReference type="Pfam" id="PF09860">
    <property type="entry name" value="DUF2087"/>
    <property type="match status" value="1"/>
</dbReference>
<dbReference type="PROSITE" id="PS50987">
    <property type="entry name" value="HTH_ARSR_2"/>
    <property type="match status" value="1"/>
</dbReference>
<comment type="caution">
    <text evidence="5">The sequence shown here is derived from an EMBL/GenBank/DDBJ whole genome shotgun (WGS) entry which is preliminary data.</text>
</comment>
<evidence type="ECO:0000256" key="2">
    <source>
        <dbReference type="ARBA" id="ARBA00023125"/>
    </source>
</evidence>
<dbReference type="RefSeq" id="WP_041088648.1">
    <property type="nucleotide sequence ID" value="NZ_JXRP01000017.1"/>
</dbReference>
<reference evidence="5 6" key="1">
    <citation type="submission" date="2015-01" db="EMBL/GenBank/DDBJ databases">
        <title>Genome sequencing of Jeotgalibacillus soli.</title>
        <authorList>
            <person name="Goh K.M."/>
            <person name="Chan K.-G."/>
            <person name="Yaakop A.S."/>
            <person name="Ee R."/>
            <person name="Gan H.M."/>
            <person name="Chan C.S."/>
        </authorList>
    </citation>
    <scope>NUCLEOTIDE SEQUENCE [LARGE SCALE GENOMIC DNA]</scope>
    <source>
        <strain evidence="5 6">P9</strain>
    </source>
</reference>